<keyword evidence="1" id="KW-0472">Membrane</keyword>
<dbReference type="EMBL" id="BTRK01000004">
    <property type="protein sequence ID" value="GMR45721.1"/>
    <property type="molecule type" value="Genomic_DNA"/>
</dbReference>
<sequence>MLNIAVSCSFLLLFGFISLYFHLGYIHKDKTISALSGEFFSLLNTISVPLNTGIFVFSQPKLKREYQMQLRKRFRWIP</sequence>
<feature type="transmembrane region" description="Helical" evidence="1">
    <location>
        <begin position="7"/>
        <end position="27"/>
    </location>
</feature>
<keyword evidence="1" id="KW-1133">Transmembrane helix</keyword>
<protein>
    <submittedName>
        <fullName evidence="2">Uncharacterized protein</fullName>
    </submittedName>
</protein>
<evidence type="ECO:0000256" key="1">
    <source>
        <dbReference type="SAM" id="Phobius"/>
    </source>
</evidence>
<name>A0AAN5HZ67_9BILA</name>
<evidence type="ECO:0000313" key="3">
    <source>
        <dbReference type="Proteomes" id="UP001328107"/>
    </source>
</evidence>
<dbReference type="Proteomes" id="UP001328107">
    <property type="component" value="Unassembled WGS sequence"/>
</dbReference>
<reference evidence="3" key="1">
    <citation type="submission" date="2022-10" db="EMBL/GenBank/DDBJ databases">
        <title>Genome assembly of Pristionchus species.</title>
        <authorList>
            <person name="Yoshida K."/>
            <person name="Sommer R.J."/>
        </authorList>
    </citation>
    <scope>NUCLEOTIDE SEQUENCE [LARGE SCALE GENOMIC DNA]</scope>
    <source>
        <strain evidence="3">RS5460</strain>
    </source>
</reference>
<proteinExistence type="predicted"/>
<accession>A0AAN5HZ67</accession>
<keyword evidence="3" id="KW-1185">Reference proteome</keyword>
<gene>
    <name evidence="2" type="ORF">PMAYCL1PPCAC_15916</name>
</gene>
<dbReference type="AlphaFoldDB" id="A0AAN5HZ67"/>
<organism evidence="2 3">
    <name type="scientific">Pristionchus mayeri</name>
    <dbReference type="NCBI Taxonomy" id="1317129"/>
    <lineage>
        <taxon>Eukaryota</taxon>
        <taxon>Metazoa</taxon>
        <taxon>Ecdysozoa</taxon>
        <taxon>Nematoda</taxon>
        <taxon>Chromadorea</taxon>
        <taxon>Rhabditida</taxon>
        <taxon>Rhabditina</taxon>
        <taxon>Diplogasteromorpha</taxon>
        <taxon>Diplogasteroidea</taxon>
        <taxon>Neodiplogasteridae</taxon>
        <taxon>Pristionchus</taxon>
    </lineage>
</organism>
<feature type="non-terminal residue" evidence="2">
    <location>
        <position position="78"/>
    </location>
</feature>
<feature type="transmembrane region" description="Helical" evidence="1">
    <location>
        <begin position="39"/>
        <end position="58"/>
    </location>
</feature>
<keyword evidence="1" id="KW-0812">Transmembrane</keyword>
<evidence type="ECO:0000313" key="2">
    <source>
        <dbReference type="EMBL" id="GMR45721.1"/>
    </source>
</evidence>
<comment type="caution">
    <text evidence="2">The sequence shown here is derived from an EMBL/GenBank/DDBJ whole genome shotgun (WGS) entry which is preliminary data.</text>
</comment>